<evidence type="ECO:0000313" key="13">
    <source>
        <dbReference type="EMBL" id="CAF3554433.1"/>
    </source>
</evidence>
<feature type="region of interest" description="Disordered" evidence="7">
    <location>
        <begin position="103"/>
        <end position="131"/>
    </location>
</feature>
<feature type="compositionally biased region" description="Polar residues" evidence="7">
    <location>
        <begin position="35"/>
        <end position="45"/>
    </location>
</feature>
<dbReference type="InterPro" id="IPR000915">
    <property type="entry name" value="60S_ribosomal_eL6"/>
</dbReference>
<dbReference type="FunFam" id="2.30.30.30:FF:000014">
    <property type="entry name" value="60S ribosomal protein L6"/>
    <property type="match status" value="1"/>
</dbReference>
<dbReference type="EMBL" id="CAJOBE010000055">
    <property type="protein sequence ID" value="CAF3554433.1"/>
    <property type="molecule type" value="Genomic_DNA"/>
</dbReference>
<feature type="domain" description="Large ribosomal subunit protein uL6 N-terminal" evidence="8">
    <location>
        <begin position="68"/>
        <end position="118"/>
    </location>
</feature>
<dbReference type="PANTHER" id="PTHR10715:SF0">
    <property type="entry name" value="LARGE RIBOSOMAL SUBUNIT PROTEIN EL6"/>
    <property type="match status" value="1"/>
</dbReference>
<name>A0A813S561_9BILA</name>
<evidence type="ECO:0000256" key="6">
    <source>
        <dbReference type="RuleBase" id="RU000662"/>
    </source>
</evidence>
<dbReference type="Proteomes" id="UP000663874">
    <property type="component" value="Unassembled WGS sequence"/>
</dbReference>
<evidence type="ECO:0000313" key="14">
    <source>
        <dbReference type="Proteomes" id="UP000663870"/>
    </source>
</evidence>
<evidence type="ECO:0000256" key="4">
    <source>
        <dbReference type="ARBA" id="ARBA00034092"/>
    </source>
</evidence>
<evidence type="ECO:0000259" key="8">
    <source>
        <dbReference type="Pfam" id="PF03868"/>
    </source>
</evidence>
<dbReference type="EMBL" id="CAJNOL010000010">
    <property type="protein sequence ID" value="CAF0738742.1"/>
    <property type="molecule type" value="Genomic_DNA"/>
</dbReference>
<comment type="similarity">
    <text evidence="1 6">Belongs to the eukaryotic ribosomal protein eL6 family.</text>
</comment>
<dbReference type="CDD" id="cd13156">
    <property type="entry name" value="KOW_RPL6"/>
    <property type="match status" value="1"/>
</dbReference>
<keyword evidence="2 6" id="KW-0689">Ribosomal protein</keyword>
<evidence type="ECO:0000313" key="12">
    <source>
        <dbReference type="EMBL" id="CAF3488419.1"/>
    </source>
</evidence>
<proteinExistence type="inferred from homology"/>
<dbReference type="PROSITE" id="PS01170">
    <property type="entry name" value="RIBOSOMAL_L6E"/>
    <property type="match status" value="1"/>
</dbReference>
<dbReference type="InterPro" id="IPR041997">
    <property type="entry name" value="Ribosomal_eL6_KOW"/>
</dbReference>
<evidence type="ECO:0000256" key="1">
    <source>
        <dbReference type="ARBA" id="ARBA00010592"/>
    </source>
</evidence>
<evidence type="ECO:0000256" key="3">
    <source>
        <dbReference type="ARBA" id="ARBA00023274"/>
    </source>
</evidence>
<feature type="compositionally biased region" description="Low complexity" evidence="7">
    <location>
        <begin position="18"/>
        <end position="34"/>
    </location>
</feature>
<evidence type="ECO:0000313" key="11">
    <source>
        <dbReference type="EMBL" id="CAF0791072.1"/>
    </source>
</evidence>
<dbReference type="Proteomes" id="UP000663823">
    <property type="component" value="Unassembled WGS sequence"/>
</dbReference>
<organism evidence="11 15">
    <name type="scientific">Rotaria sordida</name>
    <dbReference type="NCBI Taxonomy" id="392033"/>
    <lineage>
        <taxon>Eukaryota</taxon>
        <taxon>Metazoa</taxon>
        <taxon>Spiralia</taxon>
        <taxon>Gnathifera</taxon>
        <taxon>Rotifera</taxon>
        <taxon>Eurotatoria</taxon>
        <taxon>Bdelloidea</taxon>
        <taxon>Philodinida</taxon>
        <taxon>Philodinidae</taxon>
        <taxon>Rotaria</taxon>
    </lineage>
</organism>
<dbReference type="EMBL" id="CAJNOO010000023">
    <property type="protein sequence ID" value="CAF0750333.1"/>
    <property type="molecule type" value="Genomic_DNA"/>
</dbReference>
<feature type="compositionally biased region" description="Basic residues" evidence="7">
    <location>
        <begin position="116"/>
        <end position="129"/>
    </location>
</feature>
<dbReference type="AlphaFoldDB" id="A0A813S561"/>
<dbReference type="SUPFAM" id="SSF50104">
    <property type="entry name" value="Translation proteins SH3-like domain"/>
    <property type="match status" value="1"/>
</dbReference>
<dbReference type="InterPro" id="IPR049633">
    <property type="entry name" value="Ribosomal_eL6_CS"/>
</dbReference>
<comment type="subunit">
    <text evidence="5">Component of the large ribosomal subunit. May bind IPO9 with low affinity.</text>
</comment>
<dbReference type="Pfam" id="PF03868">
    <property type="entry name" value="Ribosomal_L6e_N"/>
    <property type="match status" value="1"/>
</dbReference>
<evidence type="ECO:0000313" key="15">
    <source>
        <dbReference type="Proteomes" id="UP000663889"/>
    </source>
</evidence>
<dbReference type="Pfam" id="PF01159">
    <property type="entry name" value="Ribosomal_L6e"/>
    <property type="match status" value="1"/>
</dbReference>
<evidence type="ECO:0000256" key="5">
    <source>
        <dbReference type="ARBA" id="ARBA00046388"/>
    </source>
</evidence>
<dbReference type="OrthoDB" id="2436667at2759"/>
<dbReference type="EMBL" id="CAJOAX010000037">
    <property type="protein sequence ID" value="CAF3488419.1"/>
    <property type="molecule type" value="Genomic_DNA"/>
</dbReference>
<comment type="function">
    <text evidence="4">Component of the large ribosomal subunit. The ribosome is a large ribonucleoprotein complex responsible for the synthesis of proteins in the cell.</text>
</comment>
<evidence type="ECO:0000256" key="2">
    <source>
        <dbReference type="ARBA" id="ARBA00022980"/>
    </source>
</evidence>
<dbReference type="InterPro" id="IPR008991">
    <property type="entry name" value="Translation_prot_SH3-like_sf"/>
</dbReference>
<comment type="caution">
    <text evidence="11">The sequence shown here is derived from an EMBL/GenBank/DDBJ whole genome shotgun (WGS) entry which is preliminary data.</text>
</comment>
<dbReference type="Proteomes" id="UP000663889">
    <property type="component" value="Unassembled WGS sequence"/>
</dbReference>
<keyword evidence="14" id="KW-1185">Reference proteome</keyword>
<reference evidence="11" key="1">
    <citation type="submission" date="2021-02" db="EMBL/GenBank/DDBJ databases">
        <authorList>
            <person name="Nowell W R."/>
        </authorList>
    </citation>
    <scope>NUCLEOTIDE SEQUENCE</scope>
</reference>
<dbReference type="GO" id="GO:0003723">
    <property type="term" value="F:RNA binding"/>
    <property type="evidence" value="ECO:0007669"/>
    <property type="project" value="TreeGrafter"/>
</dbReference>
<dbReference type="EMBL" id="CAJNOU010000002">
    <property type="protein sequence ID" value="CAF0791072.1"/>
    <property type="molecule type" value="Genomic_DNA"/>
</dbReference>
<dbReference type="GO" id="GO:0003735">
    <property type="term" value="F:structural constituent of ribosome"/>
    <property type="evidence" value="ECO:0007669"/>
    <property type="project" value="InterPro"/>
</dbReference>
<dbReference type="InterPro" id="IPR005568">
    <property type="entry name" value="Ribosomal_uL6_N"/>
</dbReference>
<dbReference type="Gene3D" id="2.30.30.30">
    <property type="match status" value="1"/>
</dbReference>
<dbReference type="GO" id="GO:0002181">
    <property type="term" value="P:cytoplasmic translation"/>
    <property type="evidence" value="ECO:0007669"/>
    <property type="project" value="TreeGrafter"/>
</dbReference>
<dbReference type="PANTHER" id="PTHR10715">
    <property type="entry name" value="60S RIBOSOMAL PROTEIN L6"/>
    <property type="match status" value="1"/>
</dbReference>
<dbReference type="InterPro" id="IPR014722">
    <property type="entry name" value="Rib_uL2_dom2"/>
</dbReference>
<sequence>MSTPSTKAVPTGDKSKKTTTTTTTVVKTTTTTTKQPQQKSLSTLAVGSKVKKPKTTASGKKVVNSHSNRLLSNNGLMRFSRGRMFQRRALYRISKWKDERAKLKGDKTKKTAGSIQKKKQRLSPLKKKSIGGERNGKERLVRTKRFPRYYPTEERPKKFSVKRKKFSTHPRRFRSSLTPGTVVILVAGKHAGKRVVVVKHLSSGLLLVTGPYKFNGVPLRRVNQIYVIATSTKLDLSAGKFDELDDKFFKRVRPAKKDAEKDIFDTKKEKPKLREERNQAQVNVDKVVVNAVKTHADSRLLRRYLKSRFQLWNGVLPHKLQF</sequence>
<dbReference type="Proteomes" id="UP000663870">
    <property type="component" value="Unassembled WGS sequence"/>
</dbReference>
<feature type="region of interest" description="Disordered" evidence="7">
    <location>
        <begin position="1"/>
        <end position="59"/>
    </location>
</feature>
<dbReference type="GO" id="GO:0000027">
    <property type="term" value="P:ribosomal large subunit assembly"/>
    <property type="evidence" value="ECO:0007669"/>
    <property type="project" value="TreeGrafter"/>
</dbReference>
<protein>
    <recommendedName>
        <fullName evidence="6">60S ribosomal protein L6</fullName>
    </recommendedName>
</protein>
<accession>A0A813S561</accession>
<evidence type="ECO:0000313" key="9">
    <source>
        <dbReference type="EMBL" id="CAF0738742.1"/>
    </source>
</evidence>
<evidence type="ECO:0000313" key="10">
    <source>
        <dbReference type="EMBL" id="CAF0750333.1"/>
    </source>
</evidence>
<dbReference type="Proteomes" id="UP000663882">
    <property type="component" value="Unassembled WGS sequence"/>
</dbReference>
<gene>
    <name evidence="13" type="ORF">FNK824_LOCUS1127</name>
    <name evidence="9" type="ORF">JXQ802_LOCUS994</name>
    <name evidence="12" type="ORF">OTI717_LOCUS972</name>
    <name evidence="10" type="ORF">RFH988_LOCUS1257</name>
    <name evidence="11" type="ORF">SEV965_LOCUS155</name>
</gene>
<keyword evidence="3 6" id="KW-0687">Ribonucleoprotein</keyword>
<dbReference type="GO" id="GO:0022625">
    <property type="term" value="C:cytosolic large ribosomal subunit"/>
    <property type="evidence" value="ECO:0007669"/>
    <property type="project" value="TreeGrafter"/>
</dbReference>
<evidence type="ECO:0000256" key="7">
    <source>
        <dbReference type="SAM" id="MobiDB-lite"/>
    </source>
</evidence>